<feature type="domain" description="Aspartate carbamoyltransferase regulatory subunit C-terminal" evidence="9">
    <location>
        <begin position="102"/>
        <end position="149"/>
    </location>
</feature>
<feature type="binding site" evidence="7">
    <location>
        <position position="137"/>
    </location>
    <ligand>
        <name>Zn(2+)</name>
        <dbReference type="ChEBI" id="CHEBI:29105"/>
    </ligand>
</feature>
<dbReference type="PANTHER" id="PTHR35805">
    <property type="entry name" value="ASPARTATE CARBAMOYLTRANSFERASE REGULATORY CHAIN"/>
    <property type="match status" value="1"/>
</dbReference>
<dbReference type="InterPro" id="IPR020545">
    <property type="entry name" value="Asp_carbamoyltransf_reg_N"/>
</dbReference>
<dbReference type="Gene3D" id="3.30.70.140">
    <property type="entry name" value="Aspartate carbamoyltransferase regulatory subunit, N-terminal domain"/>
    <property type="match status" value="1"/>
</dbReference>
<proteinExistence type="inferred from homology"/>
<feature type="binding site" evidence="7">
    <location>
        <position position="140"/>
    </location>
    <ligand>
        <name>Zn(2+)</name>
        <dbReference type="ChEBI" id="CHEBI:29105"/>
    </ligand>
</feature>
<dbReference type="InterPro" id="IPR002801">
    <property type="entry name" value="Asp_carbamoylTrfase_reg"/>
</dbReference>
<dbReference type="NCBIfam" id="TIGR00240">
    <property type="entry name" value="ATCase_reg"/>
    <property type="match status" value="1"/>
</dbReference>
<evidence type="ECO:0000259" key="9">
    <source>
        <dbReference type="Pfam" id="PF02748"/>
    </source>
</evidence>
<dbReference type="EMBL" id="KF900426">
    <property type="protein sequence ID" value="AIE94606.1"/>
    <property type="molecule type" value="Genomic_DNA"/>
</dbReference>
<comment type="subunit">
    <text evidence="7">Contains catalytic and regulatory chains.</text>
</comment>
<reference evidence="10" key="1">
    <citation type="journal article" date="2014" name="Genome Biol. Evol.">
        <title>Pangenome evidence for extensive interdomain horizontal transfer affecting lineage core and shell genes in uncultured planktonic thaumarchaeota and euryarchaeota.</title>
        <authorList>
            <person name="Deschamps P."/>
            <person name="Zivanovic Y."/>
            <person name="Moreira D."/>
            <person name="Rodriguez-Valera F."/>
            <person name="Lopez-Garcia P."/>
        </authorList>
    </citation>
    <scope>NUCLEOTIDE SEQUENCE</scope>
</reference>
<evidence type="ECO:0000256" key="3">
    <source>
        <dbReference type="ARBA" id="ARBA00021764"/>
    </source>
</evidence>
<comment type="cofactor">
    <cofactor evidence="7">
        <name>Zn(2+)</name>
        <dbReference type="ChEBI" id="CHEBI:29105"/>
    </cofactor>
    <text evidence="7">Binds 1 zinc ion per subunit.</text>
</comment>
<evidence type="ECO:0000256" key="5">
    <source>
        <dbReference type="ARBA" id="ARBA00022833"/>
    </source>
</evidence>
<sequence length="152" mass="17198">MSENLLRVQPIRNGTVIDHIKPGRGRKILEVLGLSGSGTTISLLMNVPSKKRDRKDIIKVEDRELSENETEKLALLSPNARVNIIRNYAVAEKKKIEIPKVISGTVHCPNDNCISNNERGSSTHFKLLDYKSLRIQCIYCGRKIDEDNIEFI</sequence>
<dbReference type="GO" id="GO:0006207">
    <property type="term" value="P:'de novo' pyrimidine nucleobase biosynthetic process"/>
    <property type="evidence" value="ECO:0007669"/>
    <property type="project" value="InterPro"/>
</dbReference>
<evidence type="ECO:0000256" key="4">
    <source>
        <dbReference type="ARBA" id="ARBA00022723"/>
    </source>
</evidence>
<dbReference type="SUPFAM" id="SSF57825">
    <property type="entry name" value="Aspartate carbamoyltransferase, Regulatory-chain, C-terminal domain"/>
    <property type="match status" value="1"/>
</dbReference>
<dbReference type="GO" id="GO:0046872">
    <property type="term" value="F:metal ion binding"/>
    <property type="evidence" value="ECO:0007669"/>
    <property type="project" value="UniProtKB-KW"/>
</dbReference>
<evidence type="ECO:0000256" key="2">
    <source>
        <dbReference type="ARBA" id="ARBA00010498"/>
    </source>
</evidence>
<dbReference type="Gene3D" id="2.30.30.20">
    <property type="entry name" value="Aspartate carbamoyltransferase regulatory subunit, C-terminal domain"/>
    <property type="match status" value="1"/>
</dbReference>
<dbReference type="PANTHER" id="PTHR35805:SF1">
    <property type="entry name" value="ASPARTATE CARBAMOYLTRANSFERASE REGULATORY CHAIN"/>
    <property type="match status" value="1"/>
</dbReference>
<dbReference type="SUPFAM" id="SSF54893">
    <property type="entry name" value="Aspartate carbamoyltransferase, Regulatory-chain, N-terminal domain"/>
    <property type="match status" value="1"/>
</dbReference>
<feature type="binding site" evidence="7">
    <location>
        <position position="108"/>
    </location>
    <ligand>
        <name>Zn(2+)</name>
        <dbReference type="ChEBI" id="CHEBI:29105"/>
    </ligand>
</feature>
<feature type="domain" description="Aspartate carbamoyltransferase regulatory subunit N-terminal" evidence="8">
    <location>
        <begin position="6"/>
        <end position="96"/>
    </location>
</feature>
<keyword evidence="4 7" id="KW-0479">Metal-binding</keyword>
<dbReference type="GO" id="GO:0009347">
    <property type="term" value="C:aspartate carbamoyltransferase complex"/>
    <property type="evidence" value="ECO:0007669"/>
    <property type="project" value="InterPro"/>
</dbReference>
<evidence type="ECO:0000313" key="10">
    <source>
        <dbReference type="EMBL" id="AIE94606.1"/>
    </source>
</evidence>
<evidence type="ECO:0000256" key="7">
    <source>
        <dbReference type="HAMAP-Rule" id="MF_00002"/>
    </source>
</evidence>
<accession>A0A075FYJ4</accession>
<feature type="binding site" evidence="7">
    <location>
        <position position="113"/>
    </location>
    <ligand>
        <name>Zn(2+)</name>
        <dbReference type="ChEBI" id="CHEBI:29105"/>
    </ligand>
</feature>
<evidence type="ECO:0000256" key="6">
    <source>
        <dbReference type="ARBA" id="ARBA00022975"/>
    </source>
</evidence>
<protein>
    <recommendedName>
        <fullName evidence="3 7">Aspartate carbamoyltransferase regulatory chain</fullName>
    </recommendedName>
</protein>
<dbReference type="Pfam" id="PF02748">
    <property type="entry name" value="PyrI_C"/>
    <property type="match status" value="1"/>
</dbReference>
<dbReference type="GO" id="GO:0016740">
    <property type="term" value="F:transferase activity"/>
    <property type="evidence" value="ECO:0007669"/>
    <property type="project" value="UniProtKB-KW"/>
</dbReference>
<dbReference type="InterPro" id="IPR020542">
    <property type="entry name" value="Asp_carbamoyltrfase_reg_C"/>
</dbReference>
<dbReference type="InterPro" id="IPR036793">
    <property type="entry name" value="Asp_carbatrfase_reg_N_sf"/>
</dbReference>
<evidence type="ECO:0000259" key="8">
    <source>
        <dbReference type="Pfam" id="PF01948"/>
    </source>
</evidence>
<keyword evidence="10" id="KW-0808">Transferase</keyword>
<dbReference type="Pfam" id="PF01948">
    <property type="entry name" value="PyrI"/>
    <property type="match status" value="1"/>
</dbReference>
<dbReference type="AlphaFoldDB" id="A0A075FYJ4"/>
<comment type="function">
    <text evidence="1 7">Involved in allosteric regulation of aspartate carbamoyltransferase.</text>
</comment>
<gene>
    <name evidence="7 10" type="primary">pyrI</name>
</gene>
<dbReference type="GO" id="GO:0006221">
    <property type="term" value="P:pyrimidine nucleotide biosynthetic process"/>
    <property type="evidence" value="ECO:0007669"/>
    <property type="project" value="UniProtKB-UniRule"/>
</dbReference>
<keyword evidence="5 7" id="KW-0862">Zinc</keyword>
<name>A0A075FYJ4_9EURY</name>
<comment type="similarity">
    <text evidence="2 7">Belongs to the PyrI family.</text>
</comment>
<evidence type="ECO:0000256" key="1">
    <source>
        <dbReference type="ARBA" id="ARBA00002565"/>
    </source>
</evidence>
<dbReference type="HAMAP" id="MF_00002">
    <property type="entry name" value="Asp_carb_tr_reg"/>
    <property type="match status" value="1"/>
</dbReference>
<keyword evidence="6 7" id="KW-0665">Pyrimidine biosynthesis</keyword>
<dbReference type="InterPro" id="IPR036792">
    <property type="entry name" value="Asp_carbatrfase_reg_C_sf"/>
</dbReference>
<organism evidence="10">
    <name type="scientific">uncultured marine group II/III euryarchaeote AD1000_49_E05</name>
    <dbReference type="NCBI Taxonomy" id="1457779"/>
    <lineage>
        <taxon>Archaea</taxon>
        <taxon>Methanobacteriati</taxon>
        <taxon>Methanobacteriota</taxon>
        <taxon>environmental samples</taxon>
    </lineage>
</organism>